<organism evidence="1 2">
    <name type="scientific">Elysia chlorotica</name>
    <name type="common">Eastern emerald elysia</name>
    <name type="synonym">Sea slug</name>
    <dbReference type="NCBI Taxonomy" id="188477"/>
    <lineage>
        <taxon>Eukaryota</taxon>
        <taxon>Metazoa</taxon>
        <taxon>Spiralia</taxon>
        <taxon>Lophotrochozoa</taxon>
        <taxon>Mollusca</taxon>
        <taxon>Gastropoda</taxon>
        <taxon>Heterobranchia</taxon>
        <taxon>Euthyneura</taxon>
        <taxon>Panpulmonata</taxon>
        <taxon>Sacoglossa</taxon>
        <taxon>Placobranchoidea</taxon>
        <taxon>Plakobranchidae</taxon>
        <taxon>Elysia</taxon>
    </lineage>
</organism>
<dbReference type="PANTHER" id="PTHR12517:SF0">
    <property type="entry name" value="INTERMEMBRANE LIPID TRANSFER PROTEIN VPS13B"/>
    <property type="match status" value="1"/>
</dbReference>
<comment type="caution">
    <text evidence="1">The sequence shown here is derived from an EMBL/GenBank/DDBJ whole genome shotgun (WGS) entry which is preliminary data.</text>
</comment>
<dbReference type="PANTHER" id="PTHR12517">
    <property type="entry name" value="VACUOLAR PROTEIN SORTING-ASSOCIATED PROTEIN 13B"/>
    <property type="match status" value="1"/>
</dbReference>
<feature type="non-terminal residue" evidence="1">
    <location>
        <position position="131"/>
    </location>
</feature>
<dbReference type="AlphaFoldDB" id="A0A3S0ZBE4"/>
<name>A0A3S0ZBE4_ELYCH</name>
<dbReference type="EMBL" id="RQTK01001278">
    <property type="protein sequence ID" value="RUS71066.1"/>
    <property type="molecule type" value="Genomic_DNA"/>
</dbReference>
<gene>
    <name evidence="1" type="ORF">EGW08_021170</name>
</gene>
<dbReference type="Proteomes" id="UP000271974">
    <property type="component" value="Unassembled WGS sequence"/>
</dbReference>
<reference evidence="1 2" key="1">
    <citation type="submission" date="2019-01" db="EMBL/GenBank/DDBJ databases">
        <title>A draft genome assembly of the solar-powered sea slug Elysia chlorotica.</title>
        <authorList>
            <person name="Cai H."/>
            <person name="Li Q."/>
            <person name="Fang X."/>
            <person name="Li J."/>
            <person name="Curtis N.E."/>
            <person name="Altenburger A."/>
            <person name="Shibata T."/>
            <person name="Feng M."/>
            <person name="Maeda T."/>
            <person name="Schwartz J.A."/>
            <person name="Shigenobu S."/>
            <person name="Lundholm N."/>
            <person name="Nishiyama T."/>
            <person name="Yang H."/>
            <person name="Hasebe M."/>
            <person name="Li S."/>
            <person name="Pierce S.K."/>
            <person name="Wang J."/>
        </authorList>
    </citation>
    <scope>NUCLEOTIDE SEQUENCE [LARGE SCALE GENOMIC DNA]</scope>
    <source>
        <strain evidence="1">EC2010</strain>
        <tissue evidence="1">Whole organism of an adult</tissue>
    </source>
</reference>
<dbReference type="STRING" id="188477.A0A3S0ZBE4"/>
<evidence type="ECO:0000313" key="2">
    <source>
        <dbReference type="Proteomes" id="UP000271974"/>
    </source>
</evidence>
<dbReference type="OrthoDB" id="445152at2759"/>
<protein>
    <submittedName>
        <fullName evidence="1">Uncharacterized protein</fullName>
    </submittedName>
</protein>
<proteinExistence type="predicted"/>
<accession>A0A3S0ZBE4</accession>
<evidence type="ECO:0000313" key="1">
    <source>
        <dbReference type="EMBL" id="RUS71066.1"/>
    </source>
</evidence>
<dbReference type="InterPro" id="IPR039782">
    <property type="entry name" value="VPS13B"/>
</dbReference>
<feature type="non-terminal residue" evidence="1">
    <location>
        <position position="1"/>
    </location>
</feature>
<sequence>VSSGPHLVFSHIIVCNNTASTIRFGQAGTGENIMLNSRQMCGYSWISQACPELLHLCLDAPSWKWTEPFPVSSSTSSRGDGAASSRRTPGSIVRSVVTQDQSWAVIVRVKHLSGQQTQVCWSCLSLLLWSL</sequence>
<keyword evidence="2" id="KW-1185">Reference proteome</keyword>